<dbReference type="Proteomes" id="UP000885664">
    <property type="component" value="Unassembled WGS sequence"/>
</dbReference>
<dbReference type="EMBL" id="DSFE01000086">
    <property type="protein sequence ID" value="HEU97997.1"/>
    <property type="molecule type" value="Genomic_DNA"/>
</dbReference>
<comment type="caution">
    <text evidence="1">The sequence shown here is derived from an EMBL/GenBank/DDBJ whole genome shotgun (WGS) entry which is preliminary data.</text>
</comment>
<protein>
    <submittedName>
        <fullName evidence="1">Uncharacterized protein</fullName>
    </submittedName>
</protein>
<proteinExistence type="predicted"/>
<name>A0A7C2YHV1_9CREN</name>
<dbReference type="AlphaFoldDB" id="A0A7C2YHV1"/>
<evidence type="ECO:0000313" key="1">
    <source>
        <dbReference type="EMBL" id="HEU97997.1"/>
    </source>
</evidence>
<sequence>MKANVVVSDLISSLIKTETSSVLIFLSAEGVEASAEGEEINGKVELSLSCPCSLSEREVEELLETVGIKRAEVRLKTTFVRSEGCRSCEIAAILAAFYSTGKGLDVMRELDVSPELKAALSSSLFGGLNIYSLKGKYPALIRYFYPGELLRVIVLKEPKFSGEIIVDKGSLYDFIEGLSLLYAGDGEEGTRALVTASRTMLKDLVIAEDITDLPLFPSSSGSFMLLPSTTSCSSYVMNIGSRASEFIKKSGEAKITRLSRGATVIVQ</sequence>
<accession>A0A7C2YHV1</accession>
<organism evidence="1">
    <name type="scientific">Fervidicoccus fontis</name>
    <dbReference type="NCBI Taxonomy" id="683846"/>
    <lineage>
        <taxon>Archaea</taxon>
        <taxon>Thermoproteota</taxon>
        <taxon>Thermoprotei</taxon>
        <taxon>Fervidicoccales</taxon>
        <taxon>Fervidicoccaceae</taxon>
        <taxon>Fervidicoccus</taxon>
    </lineage>
</organism>
<gene>
    <name evidence="1" type="ORF">ENO36_03980</name>
</gene>
<reference evidence="1" key="1">
    <citation type="journal article" date="2020" name="mSystems">
        <title>Genome- and Community-Level Interaction Insights into Carbon Utilization and Element Cycling Functions of Hydrothermarchaeota in Hydrothermal Sediment.</title>
        <authorList>
            <person name="Zhou Z."/>
            <person name="Liu Y."/>
            <person name="Xu W."/>
            <person name="Pan J."/>
            <person name="Luo Z.H."/>
            <person name="Li M."/>
        </authorList>
    </citation>
    <scope>NUCLEOTIDE SEQUENCE [LARGE SCALE GENOMIC DNA]</scope>
    <source>
        <strain evidence="1">SpSt-1259</strain>
    </source>
</reference>